<reference evidence="2 3" key="1">
    <citation type="submission" date="2017-09" db="EMBL/GenBank/DDBJ databases">
        <authorList>
            <person name="Ehlers B."/>
            <person name="Leendertz F.H."/>
        </authorList>
    </citation>
    <scope>NUCLEOTIDE SEQUENCE [LARGE SCALE GENOMIC DNA]</scope>
    <source>
        <strain evidence="2 3">CGMCC 4.6857</strain>
    </source>
</reference>
<dbReference type="Proteomes" id="UP000219612">
    <property type="component" value="Unassembled WGS sequence"/>
</dbReference>
<dbReference type="InterPro" id="IPR029030">
    <property type="entry name" value="Caspase-like_dom_sf"/>
</dbReference>
<dbReference type="GO" id="GO:0006508">
    <property type="term" value="P:proteolysis"/>
    <property type="evidence" value="ECO:0007669"/>
    <property type="project" value="InterPro"/>
</dbReference>
<dbReference type="EMBL" id="OBDY01000008">
    <property type="protein sequence ID" value="SNY47171.1"/>
    <property type="molecule type" value="Genomic_DNA"/>
</dbReference>
<protein>
    <recommendedName>
        <fullName evidence="1">Peptidase C14 caspase domain-containing protein</fullName>
    </recommendedName>
</protein>
<dbReference type="OrthoDB" id="7052039at2"/>
<proteinExistence type="predicted"/>
<dbReference type="SUPFAM" id="SSF52129">
    <property type="entry name" value="Caspase-like"/>
    <property type="match status" value="1"/>
</dbReference>
<feature type="domain" description="Peptidase C14 caspase" evidence="1">
    <location>
        <begin position="4"/>
        <end position="129"/>
    </location>
</feature>
<dbReference type="GO" id="GO:0004197">
    <property type="term" value="F:cysteine-type endopeptidase activity"/>
    <property type="evidence" value="ECO:0007669"/>
    <property type="project" value="InterPro"/>
</dbReference>
<dbReference type="RefSeq" id="WP_097321626.1">
    <property type="nucleotide sequence ID" value="NZ_OBDY01000008.1"/>
</dbReference>
<evidence type="ECO:0000259" key="1">
    <source>
        <dbReference type="Pfam" id="PF00656"/>
    </source>
</evidence>
<name>A0A285IJN0_9ACTN</name>
<accession>A0A285IJN0</accession>
<sequence>MSARRAALAIGVSDAPPLPYLGGAVNGAREFHAWARGFGYESRLVTDEDEPVTAARLRGEFEALLSGDAFHRLIIYFAGHGVIRELDQGLWLLSDWNAELRAVAVEVLRRRLALYRINQVAIFADACRSLPADVDTADLTPDGLLGRGPGPRSATMSVDKFIAAQDGTEAFMIPGGDPDEDRCLFSGVAISALWGTQKEAFSKIVPGMVTSRSLGAYLQAEVPRLAETYRLKLVPSVSPTFPDLDDVYYGDGPVVQAPVFPPWPPAGALRIGRAAPQDEGRETVADDALEHRMRAQDRPDHFETGSGFAVDGDHVTGVWTAAGVHAEAAGRPDWWRLGQPAPAPLAHPVPALLHLAGGLFVAVTALPGFIGSVVATGTGAAALIYRDVYAPPDEARPTEAAISALERGGLRADNALDLAAELRIGKHLDPVRGVLGAYLYDSVADVESIRRMAYGYIRHDQPIPYDIALLADLEAAPDDHGLLLVTVPAVAARSPRTDKESNLPWTFSATPEAVGVVGGHWPMVRQGWAYLDDDPGSALVRPGLAELAPELTAARFSTFPHAAGLRLAKLFALTP</sequence>
<organism evidence="2 3">
    <name type="scientific">Paractinoplanes atraurantiacus</name>
    <dbReference type="NCBI Taxonomy" id="1036182"/>
    <lineage>
        <taxon>Bacteria</taxon>
        <taxon>Bacillati</taxon>
        <taxon>Actinomycetota</taxon>
        <taxon>Actinomycetes</taxon>
        <taxon>Micromonosporales</taxon>
        <taxon>Micromonosporaceae</taxon>
        <taxon>Paractinoplanes</taxon>
    </lineage>
</organism>
<dbReference type="InterPro" id="IPR011600">
    <property type="entry name" value="Pept_C14_caspase"/>
</dbReference>
<evidence type="ECO:0000313" key="3">
    <source>
        <dbReference type="Proteomes" id="UP000219612"/>
    </source>
</evidence>
<dbReference type="Gene3D" id="3.40.50.1460">
    <property type="match status" value="1"/>
</dbReference>
<gene>
    <name evidence="2" type="ORF">SAMN05421748_10880</name>
</gene>
<dbReference type="Pfam" id="PF00656">
    <property type="entry name" value="Peptidase_C14"/>
    <property type="match status" value="1"/>
</dbReference>
<evidence type="ECO:0000313" key="2">
    <source>
        <dbReference type="EMBL" id="SNY47171.1"/>
    </source>
</evidence>
<keyword evidence="3" id="KW-1185">Reference proteome</keyword>
<dbReference type="AlphaFoldDB" id="A0A285IJN0"/>